<gene>
    <name evidence="1" type="ORF">BN3087_880012</name>
</gene>
<reference evidence="1" key="1">
    <citation type="submission" date="2015-11" db="EMBL/GenBank/DDBJ databases">
        <authorList>
            <person name="Zhang Y."/>
            <person name="Guo Z."/>
        </authorList>
    </citation>
    <scope>NUCLEOTIDE SEQUENCE</scope>
    <source>
        <strain evidence="1">BN30871</strain>
    </source>
</reference>
<sequence length="56" mass="6454">MKHLRGFGSRYFSLAVIAMYSTLSKLCKSDSNRAYHQKPHIIKIPKTSPPINIFIF</sequence>
<evidence type="ECO:0000313" key="1">
    <source>
        <dbReference type="EMBL" id="CUV66545.1"/>
    </source>
</evidence>
<dbReference type="EMBL" id="FAXN01000093">
    <property type="protein sequence ID" value="CUV66545.1"/>
    <property type="molecule type" value="Genomic_DNA"/>
</dbReference>
<accession>A0A0S4XRR0</accession>
<proteinExistence type="predicted"/>
<dbReference type="AlphaFoldDB" id="A0A0S4XRR0"/>
<organism evidence="1">
    <name type="scientific">Sulfurovum sp. enrichment culture clone C5</name>
    <dbReference type="NCBI Taxonomy" id="497650"/>
    <lineage>
        <taxon>Bacteria</taxon>
        <taxon>Pseudomonadati</taxon>
        <taxon>Campylobacterota</taxon>
        <taxon>Epsilonproteobacteria</taxon>
        <taxon>Campylobacterales</taxon>
        <taxon>Sulfurovaceae</taxon>
        <taxon>Sulfurovum</taxon>
        <taxon>environmental samples</taxon>
    </lineage>
</organism>
<name>A0A0S4XRR0_9BACT</name>
<protein>
    <submittedName>
        <fullName evidence="1">Uncharacterized protein</fullName>
    </submittedName>
</protein>